<keyword evidence="6 7" id="KW-0472">Membrane</keyword>
<evidence type="ECO:0000313" key="9">
    <source>
        <dbReference type="RefSeq" id="XP_065644746.1"/>
    </source>
</evidence>
<evidence type="ECO:0000256" key="2">
    <source>
        <dbReference type="ARBA" id="ARBA00009780"/>
    </source>
</evidence>
<evidence type="ECO:0000313" key="10">
    <source>
        <dbReference type="RefSeq" id="XP_065644747.1"/>
    </source>
</evidence>
<keyword evidence="4 7" id="KW-0378">Hydrolase</keyword>
<dbReference type="GeneID" id="100208600"/>
<keyword evidence="5 7" id="KW-1133">Transmembrane helix</keyword>
<name>A0ABM4B7B1_HYDVU</name>
<feature type="transmembrane region" description="Helical" evidence="7">
    <location>
        <begin position="67"/>
        <end position="92"/>
    </location>
</feature>
<reference evidence="8 9" key="1">
    <citation type="submission" date="2025-05" db="UniProtKB">
        <authorList>
            <consortium name="RefSeq"/>
        </authorList>
    </citation>
    <scope>NUCLEOTIDE SEQUENCE [LARGE SCALE GENOMIC DNA]</scope>
</reference>
<gene>
    <name evidence="9 10" type="primary">LOC100208600</name>
</gene>
<sequence>MAPPMIREFVSGIYGFPTSTMDWCEENYVVTYAIGEFWNTISNWVMIFPPMLVAYRLWKYKLAEDRIIAAFFALMLIGIGSFAFHCTLLYQSQLLDELPMIYGTCIMLYCILELKGEENKFNVCTATILMIISVAITLVYILLENPLIFLWSYGILAATLFLLNVKACMNYNGNKKLFILSSASYAFGFILWNIDNEYCYKVREVRSALPLLLQPTTQLHALWHTFAGIGTYGQIIFNMDLRIKCLGFESRPSYICKYILYFEKARGFKRGYDINDVEGQNQKLLSIKEIY</sequence>
<dbReference type="PANTHER" id="PTHR46187">
    <property type="entry name" value="ALKALINE CERAMIDASE 3"/>
    <property type="match status" value="1"/>
</dbReference>
<evidence type="ECO:0000313" key="8">
    <source>
        <dbReference type="Proteomes" id="UP001652625"/>
    </source>
</evidence>
<feature type="transmembrane region" description="Helical" evidence="7">
    <location>
        <begin position="177"/>
        <end position="194"/>
    </location>
</feature>
<dbReference type="RefSeq" id="XP_065644747.1">
    <property type="nucleotide sequence ID" value="XM_065788675.1"/>
</dbReference>
<keyword evidence="3 7" id="KW-0812">Transmembrane</keyword>
<evidence type="ECO:0000256" key="4">
    <source>
        <dbReference type="ARBA" id="ARBA00022801"/>
    </source>
</evidence>
<comment type="subcellular location">
    <subcellularLocation>
        <location evidence="1">Membrane</location>
        <topology evidence="1">Multi-pass membrane protein</topology>
    </subcellularLocation>
</comment>
<keyword evidence="7" id="KW-0443">Lipid metabolism</keyword>
<dbReference type="RefSeq" id="XP_065644746.1">
    <property type="nucleotide sequence ID" value="XM_065788674.1"/>
</dbReference>
<organism evidence="8 9">
    <name type="scientific">Hydra vulgaris</name>
    <name type="common">Hydra</name>
    <name type="synonym">Hydra attenuata</name>
    <dbReference type="NCBI Taxonomy" id="6087"/>
    <lineage>
        <taxon>Eukaryota</taxon>
        <taxon>Metazoa</taxon>
        <taxon>Cnidaria</taxon>
        <taxon>Hydrozoa</taxon>
        <taxon>Hydroidolina</taxon>
        <taxon>Anthoathecata</taxon>
        <taxon>Aplanulata</taxon>
        <taxon>Hydridae</taxon>
        <taxon>Hydra</taxon>
    </lineage>
</organism>
<comment type="function">
    <text evidence="7">Hydrolyzes the sphingolipid ceramide into sphingosine and free fatty acid.</text>
</comment>
<dbReference type="InterPro" id="IPR008901">
    <property type="entry name" value="ACER"/>
</dbReference>
<evidence type="ECO:0000256" key="3">
    <source>
        <dbReference type="ARBA" id="ARBA00022692"/>
    </source>
</evidence>
<protein>
    <recommendedName>
        <fullName evidence="7">Alkaline ceramidase</fullName>
        <ecNumber evidence="7">3.5.1.-</ecNumber>
    </recommendedName>
</protein>
<evidence type="ECO:0000256" key="7">
    <source>
        <dbReference type="RuleBase" id="RU364079"/>
    </source>
</evidence>
<keyword evidence="8" id="KW-1185">Reference proteome</keyword>
<feature type="transmembrane region" description="Helical" evidence="7">
    <location>
        <begin position="148"/>
        <end position="165"/>
    </location>
</feature>
<evidence type="ECO:0000256" key="6">
    <source>
        <dbReference type="ARBA" id="ARBA00023136"/>
    </source>
</evidence>
<dbReference type="Proteomes" id="UP001652625">
    <property type="component" value="Chromosome 01"/>
</dbReference>
<comment type="similarity">
    <text evidence="2 7">Belongs to the alkaline ceramidase family.</text>
</comment>
<comment type="caution">
    <text evidence="7">Lacks conserved residue(s) required for the propagation of feature annotation.</text>
</comment>
<feature type="transmembrane region" description="Helical" evidence="7">
    <location>
        <begin position="98"/>
        <end position="114"/>
    </location>
</feature>
<dbReference type="PANTHER" id="PTHR46187:SF3">
    <property type="entry name" value="ALKALINE CERAMIDASE 3"/>
    <property type="match status" value="1"/>
</dbReference>
<accession>A0ABM4B7B1</accession>
<dbReference type="EC" id="3.5.1.-" evidence="7"/>
<dbReference type="Pfam" id="PF05875">
    <property type="entry name" value="Ceramidase"/>
    <property type="match status" value="1"/>
</dbReference>
<evidence type="ECO:0000256" key="5">
    <source>
        <dbReference type="ARBA" id="ARBA00022989"/>
    </source>
</evidence>
<feature type="transmembrane region" description="Helical" evidence="7">
    <location>
        <begin position="121"/>
        <end position="142"/>
    </location>
</feature>
<evidence type="ECO:0000256" key="1">
    <source>
        <dbReference type="ARBA" id="ARBA00004141"/>
    </source>
</evidence>
<proteinExistence type="inferred from homology"/>